<dbReference type="GO" id="GO:0005737">
    <property type="term" value="C:cytoplasm"/>
    <property type="evidence" value="ECO:0007669"/>
    <property type="project" value="UniProtKB-SubCell"/>
</dbReference>
<dbReference type="Pfam" id="PF02616">
    <property type="entry name" value="SMC_ScpA"/>
    <property type="match status" value="1"/>
</dbReference>
<dbReference type="HAMAP" id="MF_01805">
    <property type="entry name" value="ScpA"/>
    <property type="match status" value="1"/>
</dbReference>
<dbReference type="GO" id="GO:0007059">
    <property type="term" value="P:chromosome segregation"/>
    <property type="evidence" value="ECO:0007669"/>
    <property type="project" value="UniProtKB-UniRule"/>
</dbReference>
<evidence type="ECO:0000313" key="4">
    <source>
        <dbReference type="EMBL" id="HIU13591.1"/>
    </source>
</evidence>
<dbReference type="GO" id="GO:0051301">
    <property type="term" value="P:cell division"/>
    <property type="evidence" value="ECO:0007669"/>
    <property type="project" value="UniProtKB-KW"/>
</dbReference>
<proteinExistence type="inferred from homology"/>
<comment type="function">
    <text evidence="3">Participates in chromosomal partition during cell division. May act via the formation of a condensin-like complex containing Smc and ScpB that pull DNA away from mid-cell into both cell halves.</text>
</comment>
<dbReference type="GO" id="GO:0006260">
    <property type="term" value="P:DNA replication"/>
    <property type="evidence" value="ECO:0007669"/>
    <property type="project" value="UniProtKB-UniRule"/>
</dbReference>
<dbReference type="EMBL" id="DVMJ01000051">
    <property type="protein sequence ID" value="HIU13591.1"/>
    <property type="molecule type" value="Genomic_DNA"/>
</dbReference>
<sequence length="244" mass="28671">MDVDTYLVKLDNFEGPLDLLLHLVKEKEMDLLNLEISEITDQYLAYIEAHQYAHLEVASEYLVMASYLVETKSRMLLPRNQVEVEDPYEEDPRQALIHRLVEYRKYKEVVEALKLKKEERDAIFMKLPSNMQVYTKDMSFALPEHLEAYDLIVAMRKVMQRKILLSPMKNAVAPKEISIEERKAQIKAMLLDHKNTKIPFSDLFDEGDKHLFVITFLAILVLANEKSIRLNQDHQFDEIYVEVL</sequence>
<dbReference type="AlphaFoldDB" id="A0A9D1HNY8"/>
<reference evidence="4" key="2">
    <citation type="journal article" date="2021" name="PeerJ">
        <title>Extensive microbial diversity within the chicken gut microbiome revealed by metagenomics and culture.</title>
        <authorList>
            <person name="Gilroy R."/>
            <person name="Ravi A."/>
            <person name="Getino M."/>
            <person name="Pursley I."/>
            <person name="Horton D.L."/>
            <person name="Alikhan N.F."/>
            <person name="Baker D."/>
            <person name="Gharbi K."/>
            <person name="Hall N."/>
            <person name="Watson M."/>
            <person name="Adriaenssens E.M."/>
            <person name="Foster-Nyarko E."/>
            <person name="Jarju S."/>
            <person name="Secka A."/>
            <person name="Antonio M."/>
            <person name="Oren A."/>
            <person name="Chaudhuri R.R."/>
            <person name="La Ragione R."/>
            <person name="Hildebrand F."/>
            <person name="Pallen M.J."/>
        </authorList>
    </citation>
    <scope>NUCLEOTIDE SEQUENCE</scope>
    <source>
        <strain evidence="4">CHK195-11698</strain>
    </source>
</reference>
<comment type="subunit">
    <text evidence="3">Component of a cohesin-like complex composed of ScpA, ScpB and the Smc homodimer, in which ScpA and ScpB bind to the head domain of Smc. The presence of the three proteins is required for the association of the complex with DNA.</text>
</comment>
<organism evidence="4 5">
    <name type="scientific">Candidatus Fimiplasma intestinipullorum</name>
    <dbReference type="NCBI Taxonomy" id="2840825"/>
    <lineage>
        <taxon>Bacteria</taxon>
        <taxon>Bacillati</taxon>
        <taxon>Bacillota</taxon>
        <taxon>Clostridia</taxon>
        <taxon>Eubacteriales</taxon>
        <taxon>Candidatus Fimiplasma</taxon>
    </lineage>
</organism>
<dbReference type="Proteomes" id="UP000824175">
    <property type="component" value="Unassembled WGS sequence"/>
</dbReference>
<dbReference type="InterPro" id="IPR003768">
    <property type="entry name" value="ScpA"/>
</dbReference>
<comment type="subcellular location">
    <subcellularLocation>
        <location evidence="3">Cytoplasm</location>
    </subcellularLocation>
    <text evidence="3">Associated with two foci at the outer edges of the nucleoid region in young cells, and at four foci within both cell halves in older cells.</text>
</comment>
<evidence type="ECO:0000256" key="2">
    <source>
        <dbReference type="ARBA" id="ARBA00044777"/>
    </source>
</evidence>
<reference evidence="4" key="1">
    <citation type="submission" date="2020-10" db="EMBL/GenBank/DDBJ databases">
        <authorList>
            <person name="Gilroy R."/>
        </authorList>
    </citation>
    <scope>NUCLEOTIDE SEQUENCE</scope>
    <source>
        <strain evidence="4">CHK195-11698</strain>
    </source>
</reference>
<protein>
    <recommendedName>
        <fullName evidence="2 3">Segregation and condensation protein A</fullName>
    </recommendedName>
</protein>
<keyword evidence="3" id="KW-0132">Cell division</keyword>
<dbReference type="PANTHER" id="PTHR33969">
    <property type="entry name" value="SEGREGATION AND CONDENSATION PROTEIN A"/>
    <property type="match status" value="1"/>
</dbReference>
<keyword evidence="3" id="KW-0963">Cytoplasm</keyword>
<keyword evidence="1 3" id="KW-0159">Chromosome partition</keyword>
<dbReference type="PANTHER" id="PTHR33969:SF2">
    <property type="entry name" value="SEGREGATION AND CONDENSATION PROTEIN A"/>
    <property type="match status" value="1"/>
</dbReference>
<comment type="similarity">
    <text evidence="3">Belongs to the ScpA family.</text>
</comment>
<comment type="caution">
    <text evidence="4">The sequence shown here is derived from an EMBL/GenBank/DDBJ whole genome shotgun (WGS) entry which is preliminary data.</text>
</comment>
<evidence type="ECO:0000256" key="3">
    <source>
        <dbReference type="HAMAP-Rule" id="MF_01805"/>
    </source>
</evidence>
<dbReference type="Gene3D" id="6.10.250.2410">
    <property type="match status" value="1"/>
</dbReference>
<dbReference type="InterPro" id="IPR023093">
    <property type="entry name" value="ScpA-like_C"/>
</dbReference>
<dbReference type="Gene3D" id="1.10.10.580">
    <property type="entry name" value="Structural maintenance of chromosome 1. Chain E"/>
    <property type="match status" value="1"/>
</dbReference>
<accession>A0A9D1HNY8</accession>
<evidence type="ECO:0000256" key="1">
    <source>
        <dbReference type="ARBA" id="ARBA00022829"/>
    </source>
</evidence>
<gene>
    <name evidence="3" type="primary">scpA</name>
    <name evidence="4" type="ORF">IAD15_05925</name>
</gene>
<name>A0A9D1HNY8_9FIRM</name>
<keyword evidence="3" id="KW-0131">Cell cycle</keyword>
<evidence type="ECO:0000313" key="5">
    <source>
        <dbReference type="Proteomes" id="UP000824175"/>
    </source>
</evidence>